<sequence>MIREYNDKATTARFVMHINNKSFTGKGLGAPAPFPVNTFVYNKGSAQQVVIDEIAYTMPARCILPLVYNQHFVFSHPENLMALQFNREFYCIVDHDVEVGCAGFIFYGINHPMFIQLDTEEADEMQHLEKVIGSELLRNDNFQGEMLRSLLKRIMIQVTRKAKEQSEGYRQCSDDRMDLIRKFSLLLEMNFKKEHEVKFYAAALHKSPKTLSNVFSLLKQPAPSVLIRNRLVLEAKRYLHYTDKSAREIAWELGFESPAHFSRFFKTYAGANTSAFRNV</sequence>
<evidence type="ECO:0000313" key="6">
    <source>
        <dbReference type="Proteomes" id="UP000627292"/>
    </source>
</evidence>
<keyword evidence="6" id="KW-1185">Reference proteome</keyword>
<dbReference type="Pfam" id="PF12833">
    <property type="entry name" value="HTH_18"/>
    <property type="match status" value="1"/>
</dbReference>
<evidence type="ECO:0000256" key="2">
    <source>
        <dbReference type="ARBA" id="ARBA00023125"/>
    </source>
</evidence>
<dbReference type="SMART" id="SM00342">
    <property type="entry name" value="HTH_ARAC"/>
    <property type="match status" value="1"/>
</dbReference>
<dbReference type="Gene3D" id="1.10.10.60">
    <property type="entry name" value="Homeodomain-like"/>
    <property type="match status" value="1"/>
</dbReference>
<evidence type="ECO:0000313" key="5">
    <source>
        <dbReference type="EMBL" id="GGH63812.1"/>
    </source>
</evidence>
<dbReference type="PANTHER" id="PTHR43280">
    <property type="entry name" value="ARAC-FAMILY TRANSCRIPTIONAL REGULATOR"/>
    <property type="match status" value="1"/>
</dbReference>
<evidence type="ECO:0000256" key="3">
    <source>
        <dbReference type="ARBA" id="ARBA00023163"/>
    </source>
</evidence>
<dbReference type="RefSeq" id="WP_188951427.1">
    <property type="nucleotide sequence ID" value="NZ_BMIB01000002.1"/>
</dbReference>
<dbReference type="Proteomes" id="UP000627292">
    <property type="component" value="Unassembled WGS sequence"/>
</dbReference>
<feature type="domain" description="HTH araC/xylS-type" evidence="4">
    <location>
        <begin position="181"/>
        <end position="279"/>
    </location>
</feature>
<gene>
    <name evidence="5" type="ORF">GCM10011379_15140</name>
</gene>
<keyword evidence="3" id="KW-0804">Transcription</keyword>
<evidence type="ECO:0000259" key="4">
    <source>
        <dbReference type="PROSITE" id="PS01124"/>
    </source>
</evidence>
<dbReference type="InterPro" id="IPR018060">
    <property type="entry name" value="HTH_AraC"/>
</dbReference>
<dbReference type="AlphaFoldDB" id="A0A917MVW3"/>
<accession>A0A917MVW3</accession>
<dbReference type="InterPro" id="IPR009057">
    <property type="entry name" value="Homeodomain-like_sf"/>
</dbReference>
<keyword evidence="1" id="KW-0805">Transcription regulation</keyword>
<organism evidence="5 6">
    <name type="scientific">Filimonas zeae</name>
    <dbReference type="NCBI Taxonomy" id="1737353"/>
    <lineage>
        <taxon>Bacteria</taxon>
        <taxon>Pseudomonadati</taxon>
        <taxon>Bacteroidota</taxon>
        <taxon>Chitinophagia</taxon>
        <taxon>Chitinophagales</taxon>
        <taxon>Chitinophagaceae</taxon>
        <taxon>Filimonas</taxon>
    </lineage>
</organism>
<keyword evidence="2" id="KW-0238">DNA-binding</keyword>
<dbReference type="GO" id="GO:0043565">
    <property type="term" value="F:sequence-specific DNA binding"/>
    <property type="evidence" value="ECO:0007669"/>
    <property type="project" value="InterPro"/>
</dbReference>
<dbReference type="GO" id="GO:0003700">
    <property type="term" value="F:DNA-binding transcription factor activity"/>
    <property type="evidence" value="ECO:0007669"/>
    <property type="project" value="InterPro"/>
</dbReference>
<dbReference type="PROSITE" id="PS01124">
    <property type="entry name" value="HTH_ARAC_FAMILY_2"/>
    <property type="match status" value="1"/>
</dbReference>
<protein>
    <submittedName>
        <fullName evidence="5">Transcriptional regulator</fullName>
    </submittedName>
</protein>
<name>A0A917MVW3_9BACT</name>
<reference evidence="5" key="1">
    <citation type="journal article" date="2014" name="Int. J. Syst. Evol. Microbiol.">
        <title>Complete genome sequence of Corynebacterium casei LMG S-19264T (=DSM 44701T), isolated from a smear-ripened cheese.</title>
        <authorList>
            <consortium name="US DOE Joint Genome Institute (JGI-PGF)"/>
            <person name="Walter F."/>
            <person name="Albersmeier A."/>
            <person name="Kalinowski J."/>
            <person name="Ruckert C."/>
        </authorList>
    </citation>
    <scope>NUCLEOTIDE SEQUENCE</scope>
    <source>
        <strain evidence="5">CGMCC 1.15290</strain>
    </source>
</reference>
<dbReference type="PANTHER" id="PTHR43280:SF32">
    <property type="entry name" value="TRANSCRIPTIONAL REGULATORY PROTEIN"/>
    <property type="match status" value="1"/>
</dbReference>
<dbReference type="SUPFAM" id="SSF46689">
    <property type="entry name" value="Homeodomain-like"/>
    <property type="match status" value="1"/>
</dbReference>
<proteinExistence type="predicted"/>
<comment type="caution">
    <text evidence="5">The sequence shown here is derived from an EMBL/GenBank/DDBJ whole genome shotgun (WGS) entry which is preliminary data.</text>
</comment>
<evidence type="ECO:0000256" key="1">
    <source>
        <dbReference type="ARBA" id="ARBA00023015"/>
    </source>
</evidence>
<reference evidence="5" key="2">
    <citation type="submission" date="2020-09" db="EMBL/GenBank/DDBJ databases">
        <authorList>
            <person name="Sun Q."/>
            <person name="Zhou Y."/>
        </authorList>
    </citation>
    <scope>NUCLEOTIDE SEQUENCE</scope>
    <source>
        <strain evidence="5">CGMCC 1.15290</strain>
    </source>
</reference>
<dbReference type="EMBL" id="BMIB01000002">
    <property type="protein sequence ID" value="GGH63812.1"/>
    <property type="molecule type" value="Genomic_DNA"/>
</dbReference>